<proteinExistence type="predicted"/>
<sequence length="162" mass="18847">MGGLTLFKSVLFHYPHLVSKLYLTIFTSGYDCLYPSDFLDERVNYLLEDADADVIFDNRVVSPNYKYVKYTCRKECQFLSRNNDLKNSLFNSYSLRNGDSTFDVRFSSQFHIYSKRFTGNKYVTCIPSLNYFDPLSENAGERRTRPFDKSLVGKTPTCPERA</sequence>
<comment type="caution">
    <text evidence="2">The sequence shown here is derived from an EMBL/GenBank/DDBJ whole genome shotgun (WGS) entry which is preliminary data.</text>
</comment>
<dbReference type="AlphaFoldDB" id="A0AAN8WW86"/>
<dbReference type="EMBL" id="JAXCGZ010015986">
    <property type="protein sequence ID" value="KAK7069663.1"/>
    <property type="molecule type" value="Genomic_DNA"/>
</dbReference>
<feature type="region of interest" description="Disordered" evidence="1">
    <location>
        <begin position="143"/>
        <end position="162"/>
    </location>
</feature>
<evidence type="ECO:0000256" key="1">
    <source>
        <dbReference type="SAM" id="MobiDB-lite"/>
    </source>
</evidence>
<accession>A0AAN8WW86</accession>
<organism evidence="2 3">
    <name type="scientific">Halocaridina rubra</name>
    <name type="common">Hawaiian red shrimp</name>
    <dbReference type="NCBI Taxonomy" id="373956"/>
    <lineage>
        <taxon>Eukaryota</taxon>
        <taxon>Metazoa</taxon>
        <taxon>Ecdysozoa</taxon>
        <taxon>Arthropoda</taxon>
        <taxon>Crustacea</taxon>
        <taxon>Multicrustacea</taxon>
        <taxon>Malacostraca</taxon>
        <taxon>Eumalacostraca</taxon>
        <taxon>Eucarida</taxon>
        <taxon>Decapoda</taxon>
        <taxon>Pleocyemata</taxon>
        <taxon>Caridea</taxon>
        <taxon>Atyoidea</taxon>
        <taxon>Atyidae</taxon>
        <taxon>Halocaridina</taxon>
    </lineage>
</organism>
<evidence type="ECO:0000313" key="2">
    <source>
        <dbReference type="EMBL" id="KAK7069663.1"/>
    </source>
</evidence>
<dbReference type="Proteomes" id="UP001381693">
    <property type="component" value="Unassembled WGS sequence"/>
</dbReference>
<gene>
    <name evidence="2" type="ORF">SK128_012830</name>
</gene>
<reference evidence="2 3" key="1">
    <citation type="submission" date="2023-11" db="EMBL/GenBank/DDBJ databases">
        <title>Halocaridina rubra genome assembly.</title>
        <authorList>
            <person name="Smith C."/>
        </authorList>
    </citation>
    <scope>NUCLEOTIDE SEQUENCE [LARGE SCALE GENOMIC DNA]</scope>
    <source>
        <strain evidence="2">EP-1</strain>
        <tissue evidence="2">Whole</tissue>
    </source>
</reference>
<evidence type="ECO:0000313" key="3">
    <source>
        <dbReference type="Proteomes" id="UP001381693"/>
    </source>
</evidence>
<name>A0AAN8WW86_HALRR</name>
<protein>
    <submittedName>
        <fullName evidence="2">Uncharacterized protein</fullName>
    </submittedName>
</protein>
<keyword evidence="3" id="KW-1185">Reference proteome</keyword>